<evidence type="ECO:0000313" key="2">
    <source>
        <dbReference type="Proteomes" id="UP000790377"/>
    </source>
</evidence>
<dbReference type="EMBL" id="MU268303">
    <property type="protein sequence ID" value="KAH7904990.1"/>
    <property type="molecule type" value="Genomic_DNA"/>
</dbReference>
<protein>
    <submittedName>
        <fullName evidence="1">Uncharacterized protein</fullName>
    </submittedName>
</protein>
<evidence type="ECO:0000313" key="1">
    <source>
        <dbReference type="EMBL" id="KAH7904990.1"/>
    </source>
</evidence>
<reference evidence="1" key="1">
    <citation type="journal article" date="2021" name="New Phytol.">
        <title>Evolutionary innovations through gain and loss of genes in the ectomycorrhizal Boletales.</title>
        <authorList>
            <person name="Wu G."/>
            <person name="Miyauchi S."/>
            <person name="Morin E."/>
            <person name="Kuo A."/>
            <person name="Drula E."/>
            <person name="Varga T."/>
            <person name="Kohler A."/>
            <person name="Feng B."/>
            <person name="Cao Y."/>
            <person name="Lipzen A."/>
            <person name="Daum C."/>
            <person name="Hundley H."/>
            <person name="Pangilinan J."/>
            <person name="Johnson J."/>
            <person name="Barry K."/>
            <person name="LaButti K."/>
            <person name="Ng V."/>
            <person name="Ahrendt S."/>
            <person name="Min B."/>
            <person name="Choi I.G."/>
            <person name="Park H."/>
            <person name="Plett J.M."/>
            <person name="Magnuson J."/>
            <person name="Spatafora J.W."/>
            <person name="Nagy L.G."/>
            <person name="Henrissat B."/>
            <person name="Grigoriev I.V."/>
            <person name="Yang Z.L."/>
            <person name="Xu J."/>
            <person name="Martin F.M."/>
        </authorList>
    </citation>
    <scope>NUCLEOTIDE SEQUENCE</scope>
    <source>
        <strain evidence="1">ATCC 28755</strain>
    </source>
</reference>
<comment type="caution">
    <text evidence="1">The sequence shown here is derived from an EMBL/GenBank/DDBJ whole genome shotgun (WGS) entry which is preliminary data.</text>
</comment>
<dbReference type="Proteomes" id="UP000790377">
    <property type="component" value="Unassembled WGS sequence"/>
</dbReference>
<proteinExistence type="predicted"/>
<accession>A0ACB7ZUV2</accession>
<keyword evidence="2" id="KW-1185">Reference proteome</keyword>
<name>A0ACB7ZUV2_9AGAM</name>
<sequence>MADPTQVLQNLQTENYVAAAAGAVVIYDQGRSYMGAHAQLSDNTIKQLIVKMQIVESKLELVDCLIPYRTSLWIRMHDHSHSDFIFAADLQSGTCISIGLTQVLDMYLAVKWGQTLFLQAMQAILVIHVYALLNRSKKVVVFLATFYCLQAIAAFVMAGLLTNERVLHGSFISISPAIGSIEQNDDSNSSTTTFKSLPGNITIIFVVFDTVLLSFALLAFVRHASEAKRLDGGWSINMLVRTLVADQLVYFVCYLVWMSINLATDYNSYQQTNVFTVLLNHVYNISRALAVVAGPRMVISLRTIENKTRQEGTIGGELSTIQFGVRELPAQSESVMEEGGGI</sequence>
<gene>
    <name evidence="1" type="ORF">BJ138DRAFT_1233765</name>
</gene>
<organism evidence="1 2">
    <name type="scientific">Hygrophoropsis aurantiaca</name>
    <dbReference type="NCBI Taxonomy" id="72124"/>
    <lineage>
        <taxon>Eukaryota</taxon>
        <taxon>Fungi</taxon>
        <taxon>Dikarya</taxon>
        <taxon>Basidiomycota</taxon>
        <taxon>Agaricomycotina</taxon>
        <taxon>Agaricomycetes</taxon>
        <taxon>Agaricomycetidae</taxon>
        <taxon>Boletales</taxon>
        <taxon>Coniophorineae</taxon>
        <taxon>Hygrophoropsidaceae</taxon>
        <taxon>Hygrophoropsis</taxon>
    </lineage>
</organism>